<dbReference type="Gene3D" id="1.25.40.390">
    <property type="match status" value="1"/>
</dbReference>
<dbReference type="AlphaFoldDB" id="A0A366LE16"/>
<accession>A0A366LE16</accession>
<sequence length="571" mass="64429">MKKIIYILSFMAIGMLSSCTKDFEEINTNPAQFLTPDAEPVFSSTVKRTADLMGNNNVDFLWEYTHIINKSGRYNGGNDSYWQQTYVEVLGNLKQLRELYKNNPGYANRIQILNIWECYVYAMMVGTYGPVPYSKALEMTPSVEYDDENSIYASLLSRLKAASDAIVVTGDKFSPDILYGGDLTKWKRFANSLRLRLALTVQLNIPAAQETIKEVMANETLLMSSDADNAKVIYSAAEGSESPYFIKLLKNVTNPDQMPKMSDYAMLYFRPYKDPRMQAYFEAVAPANQFVITDTLSSVADDTLRVVNYKIPYMGNAKSTFNIPTWNLPGLSPFNGANVNSYSNLQSSILAAAHPFMLMDYAEVCFMKAEARELGLGGAKTSEQYYLDGINANFSFWGLGNAAAAYTAGNGIKWNTAGKGYNNFWGLVNSDIPQNNMAKIWVQRWLNYYPDGAYEAWTLQRRTNNLKLVPHTNPASAVLNNPFQEIPDRWEYPVIAERNIEAYRQALVILGSPQDSPEKALKFAAPYVHRNWSLAQPFFDARFEQKWFGNTIQDLTAAGVTYTIVNKFLKP</sequence>
<dbReference type="InterPro" id="IPR041662">
    <property type="entry name" value="SusD-like_2"/>
</dbReference>
<dbReference type="EMBL" id="QNQU01000002">
    <property type="protein sequence ID" value="RBQ11392.1"/>
    <property type="molecule type" value="Genomic_DNA"/>
</dbReference>
<dbReference type="Pfam" id="PF12771">
    <property type="entry name" value="SusD-like_2"/>
    <property type="match status" value="1"/>
</dbReference>
<dbReference type="SUPFAM" id="SSF48452">
    <property type="entry name" value="TPR-like"/>
    <property type="match status" value="1"/>
</dbReference>
<dbReference type="PROSITE" id="PS51257">
    <property type="entry name" value="PROKAR_LIPOPROTEIN"/>
    <property type="match status" value="1"/>
</dbReference>
<protein>
    <recommendedName>
        <fullName evidence="3">SusD/RagB family nutrient-binding outer membrane lipoprotein</fullName>
    </recommendedName>
</protein>
<evidence type="ECO:0000313" key="2">
    <source>
        <dbReference type="Proteomes" id="UP000252081"/>
    </source>
</evidence>
<keyword evidence="2" id="KW-1185">Reference proteome</keyword>
<dbReference type="RefSeq" id="WP_113947306.1">
    <property type="nucleotide sequence ID" value="NZ_QNQU01000002.1"/>
</dbReference>
<name>A0A366LE16_9SPHI</name>
<gene>
    <name evidence="1" type="ORF">DRW42_02705</name>
</gene>
<organism evidence="1 2">
    <name type="scientific">Pedobacter miscanthi</name>
    <dbReference type="NCBI Taxonomy" id="2259170"/>
    <lineage>
        <taxon>Bacteria</taxon>
        <taxon>Pseudomonadati</taxon>
        <taxon>Bacteroidota</taxon>
        <taxon>Sphingobacteriia</taxon>
        <taxon>Sphingobacteriales</taxon>
        <taxon>Sphingobacteriaceae</taxon>
        <taxon>Pedobacter</taxon>
    </lineage>
</organism>
<proteinExistence type="predicted"/>
<evidence type="ECO:0000313" key="1">
    <source>
        <dbReference type="EMBL" id="RBQ11392.1"/>
    </source>
</evidence>
<evidence type="ECO:0008006" key="3">
    <source>
        <dbReference type="Google" id="ProtNLM"/>
    </source>
</evidence>
<reference evidence="1 2" key="1">
    <citation type="submission" date="2018-07" db="EMBL/GenBank/DDBJ databases">
        <title>A draft genome of a endophytic bacteria, a new species of Pedobacter.</title>
        <authorList>
            <person name="Zhang Z.D."/>
            <person name="Chen Z.J."/>
        </authorList>
    </citation>
    <scope>NUCLEOTIDE SEQUENCE [LARGE SCALE GENOMIC DNA]</scope>
    <source>
        <strain evidence="1 2">RS10</strain>
    </source>
</reference>
<dbReference type="Proteomes" id="UP000252081">
    <property type="component" value="Unassembled WGS sequence"/>
</dbReference>
<dbReference type="OrthoDB" id="9766256at2"/>
<dbReference type="InterPro" id="IPR011990">
    <property type="entry name" value="TPR-like_helical_dom_sf"/>
</dbReference>
<comment type="caution">
    <text evidence="1">The sequence shown here is derived from an EMBL/GenBank/DDBJ whole genome shotgun (WGS) entry which is preliminary data.</text>
</comment>